<accession>A0A314YQA9</accession>
<dbReference type="EMBL" id="PJQY01000655">
    <property type="protein sequence ID" value="PQQ08983.1"/>
    <property type="molecule type" value="Genomic_DNA"/>
</dbReference>
<dbReference type="OrthoDB" id="771376at2759"/>
<dbReference type="AlphaFoldDB" id="A0A314YQA9"/>
<evidence type="ECO:0000313" key="3">
    <source>
        <dbReference type="Proteomes" id="UP000250321"/>
    </source>
</evidence>
<feature type="compositionally biased region" description="Basic and acidic residues" evidence="1">
    <location>
        <begin position="1"/>
        <end position="12"/>
    </location>
</feature>
<comment type="caution">
    <text evidence="2">The sequence shown here is derived from an EMBL/GenBank/DDBJ whole genome shotgun (WGS) entry which is preliminary data.</text>
</comment>
<feature type="region of interest" description="Disordered" evidence="1">
    <location>
        <begin position="1"/>
        <end position="25"/>
    </location>
</feature>
<organism evidence="2 3">
    <name type="scientific">Prunus yedoensis var. nudiflora</name>
    <dbReference type="NCBI Taxonomy" id="2094558"/>
    <lineage>
        <taxon>Eukaryota</taxon>
        <taxon>Viridiplantae</taxon>
        <taxon>Streptophyta</taxon>
        <taxon>Embryophyta</taxon>
        <taxon>Tracheophyta</taxon>
        <taxon>Spermatophyta</taxon>
        <taxon>Magnoliopsida</taxon>
        <taxon>eudicotyledons</taxon>
        <taxon>Gunneridae</taxon>
        <taxon>Pentapetalae</taxon>
        <taxon>rosids</taxon>
        <taxon>fabids</taxon>
        <taxon>Rosales</taxon>
        <taxon>Rosaceae</taxon>
        <taxon>Amygdaloideae</taxon>
        <taxon>Amygdaleae</taxon>
        <taxon>Prunus</taxon>
    </lineage>
</organism>
<reference evidence="2 3" key="1">
    <citation type="submission" date="2018-02" db="EMBL/GenBank/DDBJ databases">
        <title>Draft genome of wild Prunus yedoensis var. nudiflora.</title>
        <authorList>
            <person name="Baek S."/>
            <person name="Kim J.-H."/>
            <person name="Choi K."/>
            <person name="Kim G.-B."/>
            <person name="Cho A."/>
            <person name="Jang H."/>
            <person name="Shin C.-H."/>
            <person name="Yu H.-J."/>
            <person name="Mun J.-H."/>
        </authorList>
    </citation>
    <scope>NUCLEOTIDE SEQUENCE [LARGE SCALE GENOMIC DNA]</scope>
    <source>
        <strain evidence="3">cv. Jeju island</strain>
        <tissue evidence="2">Leaf</tissue>
    </source>
</reference>
<name>A0A314YQA9_PRUYE</name>
<keyword evidence="3" id="KW-1185">Reference proteome</keyword>
<feature type="compositionally biased region" description="Low complexity" evidence="1">
    <location>
        <begin position="89"/>
        <end position="102"/>
    </location>
</feature>
<feature type="compositionally biased region" description="Polar residues" evidence="1">
    <location>
        <begin position="14"/>
        <end position="23"/>
    </location>
</feature>
<evidence type="ECO:0000313" key="2">
    <source>
        <dbReference type="EMBL" id="PQQ08983.1"/>
    </source>
</evidence>
<protein>
    <submittedName>
        <fullName evidence="2">Putative WRKY transcription factor 57</fullName>
    </submittedName>
</protein>
<feature type="compositionally biased region" description="Basic residues" evidence="1">
    <location>
        <begin position="113"/>
        <end position="123"/>
    </location>
</feature>
<sequence>MDDDKDNRDPVSKTEFTTQSTWPLDSDSAYFFSSHDVRDNTLLTEFGWNFHPDGSRPDGFSELDPIGTRDMSDLTATSSQLVVDCLRPADSSSSSTAAFRSSDPAPSSDPLRRTRPFRRPPARIRRRNLRGPAANHHLRYREWVSMINGLNA</sequence>
<gene>
    <name evidence="2" type="ORF">Pyn_40006</name>
</gene>
<feature type="region of interest" description="Disordered" evidence="1">
    <location>
        <begin position="87"/>
        <end position="123"/>
    </location>
</feature>
<dbReference type="Proteomes" id="UP000250321">
    <property type="component" value="Unassembled WGS sequence"/>
</dbReference>
<proteinExistence type="predicted"/>
<evidence type="ECO:0000256" key="1">
    <source>
        <dbReference type="SAM" id="MobiDB-lite"/>
    </source>
</evidence>